<dbReference type="InterPro" id="IPR018517">
    <property type="entry name" value="tRNA_hU_synthase_CS"/>
</dbReference>
<dbReference type="InterPro" id="IPR001269">
    <property type="entry name" value="DUS_fam"/>
</dbReference>
<evidence type="ECO:0000256" key="2">
    <source>
        <dbReference type="ARBA" id="ARBA00002790"/>
    </source>
</evidence>
<dbReference type="Gene3D" id="1.10.1200.80">
    <property type="entry name" value="Putative flavin oxidoreducatase, domain 2"/>
    <property type="match status" value="1"/>
</dbReference>
<evidence type="ECO:0000256" key="5">
    <source>
        <dbReference type="ARBA" id="ARBA00022643"/>
    </source>
</evidence>
<dbReference type="PROSITE" id="PS01136">
    <property type="entry name" value="UPF0034"/>
    <property type="match status" value="1"/>
</dbReference>
<keyword evidence="6 12" id="KW-0819">tRNA processing</keyword>
<organism evidence="16 17">
    <name type="scientific">Candidatus Caccalectryoclostridium excrementigallinarum</name>
    <dbReference type="NCBI Taxonomy" id="2840710"/>
    <lineage>
        <taxon>Bacteria</taxon>
        <taxon>Bacillati</taxon>
        <taxon>Bacillota</taxon>
        <taxon>Clostridia</taxon>
        <taxon>Christensenellales</taxon>
        <taxon>Christensenellaceae</taxon>
        <taxon>Christensenellaceae incertae sedis</taxon>
        <taxon>Candidatus Caccalectryoclostridium</taxon>
    </lineage>
</organism>
<evidence type="ECO:0000256" key="1">
    <source>
        <dbReference type="ARBA" id="ARBA00001917"/>
    </source>
</evidence>
<protein>
    <recommendedName>
        <fullName evidence="12">tRNA-dihydrouridine synthase</fullName>
        <ecNumber evidence="12">1.3.1.-</ecNumber>
    </recommendedName>
</protein>
<evidence type="ECO:0000256" key="11">
    <source>
        <dbReference type="ARBA" id="ARBA00048802"/>
    </source>
</evidence>
<dbReference type="GO" id="GO:0050660">
    <property type="term" value="F:flavin adenine dinucleotide binding"/>
    <property type="evidence" value="ECO:0007669"/>
    <property type="project" value="InterPro"/>
</dbReference>
<comment type="catalytic activity">
    <reaction evidence="10">
        <text>a 5,6-dihydrouridine in tRNA + NADP(+) = a uridine in tRNA + NADPH + H(+)</text>
        <dbReference type="Rhea" id="RHEA:23624"/>
        <dbReference type="Rhea" id="RHEA-COMP:13339"/>
        <dbReference type="Rhea" id="RHEA-COMP:13887"/>
        <dbReference type="ChEBI" id="CHEBI:15378"/>
        <dbReference type="ChEBI" id="CHEBI:57783"/>
        <dbReference type="ChEBI" id="CHEBI:58349"/>
        <dbReference type="ChEBI" id="CHEBI:65315"/>
        <dbReference type="ChEBI" id="CHEBI:74443"/>
    </reaction>
</comment>
<dbReference type="PANTHER" id="PTHR45846">
    <property type="entry name" value="TRNA-DIHYDROURIDINE(47) SYNTHASE [NAD(P)(+)]-LIKE"/>
    <property type="match status" value="1"/>
</dbReference>
<evidence type="ECO:0000256" key="7">
    <source>
        <dbReference type="ARBA" id="ARBA00022857"/>
    </source>
</evidence>
<evidence type="ECO:0000256" key="6">
    <source>
        <dbReference type="ARBA" id="ARBA00022694"/>
    </source>
</evidence>
<dbReference type="Proteomes" id="UP000824145">
    <property type="component" value="Unassembled WGS sequence"/>
</dbReference>
<keyword evidence="8" id="KW-0694">RNA-binding</keyword>
<dbReference type="CDD" id="cd02801">
    <property type="entry name" value="DUS_like_FMN"/>
    <property type="match status" value="1"/>
</dbReference>
<evidence type="ECO:0000256" key="13">
    <source>
        <dbReference type="PIRSR" id="PIRSR006621-1"/>
    </source>
</evidence>
<evidence type="ECO:0000256" key="4">
    <source>
        <dbReference type="ARBA" id="ARBA00022630"/>
    </source>
</evidence>
<keyword evidence="7" id="KW-0521">NADP</keyword>
<dbReference type="InterPro" id="IPR024036">
    <property type="entry name" value="tRNA-dHydroUridine_Synthase_C"/>
</dbReference>
<dbReference type="EMBL" id="DVNJ01000015">
    <property type="protein sequence ID" value="HIU62707.1"/>
    <property type="molecule type" value="Genomic_DNA"/>
</dbReference>
<dbReference type="PANTHER" id="PTHR45846:SF1">
    <property type="entry name" value="TRNA-DIHYDROURIDINE(47) SYNTHASE [NAD(P)(+)]-LIKE"/>
    <property type="match status" value="1"/>
</dbReference>
<proteinExistence type="inferred from homology"/>
<accession>A0A9D1SK87</accession>
<keyword evidence="14" id="KW-0547">Nucleotide-binding</keyword>
<comment type="cofactor">
    <cofactor evidence="1 12 14">
        <name>FMN</name>
        <dbReference type="ChEBI" id="CHEBI:58210"/>
    </cofactor>
</comment>
<evidence type="ECO:0000256" key="12">
    <source>
        <dbReference type="PIRNR" id="PIRNR006621"/>
    </source>
</evidence>
<feature type="active site" description="Proton donor" evidence="13">
    <location>
        <position position="99"/>
    </location>
</feature>
<dbReference type="GO" id="GO:0017150">
    <property type="term" value="F:tRNA dihydrouridine synthase activity"/>
    <property type="evidence" value="ECO:0007669"/>
    <property type="project" value="InterPro"/>
</dbReference>
<comment type="caution">
    <text evidence="16">The sequence shown here is derived from an EMBL/GenBank/DDBJ whole genome shotgun (WGS) entry which is preliminary data.</text>
</comment>
<feature type="binding site" evidence="14">
    <location>
        <position position="69"/>
    </location>
    <ligand>
        <name>FMN</name>
        <dbReference type="ChEBI" id="CHEBI:58210"/>
    </ligand>
</feature>
<feature type="binding site" evidence="14">
    <location>
        <begin position="221"/>
        <end position="222"/>
    </location>
    <ligand>
        <name>FMN</name>
        <dbReference type="ChEBI" id="CHEBI:58210"/>
    </ligand>
</feature>
<comment type="similarity">
    <text evidence="12">Belongs to the dus family.</text>
</comment>
<feature type="domain" description="DUS-like FMN-binding" evidence="15">
    <location>
        <begin position="12"/>
        <end position="297"/>
    </location>
</feature>
<keyword evidence="4 12" id="KW-0285">Flavoprotein</keyword>
<evidence type="ECO:0000256" key="3">
    <source>
        <dbReference type="ARBA" id="ARBA00022555"/>
    </source>
</evidence>
<dbReference type="GO" id="GO:0000049">
    <property type="term" value="F:tRNA binding"/>
    <property type="evidence" value="ECO:0007669"/>
    <property type="project" value="UniProtKB-KW"/>
</dbReference>
<dbReference type="Pfam" id="PF01207">
    <property type="entry name" value="Dus"/>
    <property type="match status" value="1"/>
</dbReference>
<reference evidence="16" key="2">
    <citation type="journal article" date="2021" name="PeerJ">
        <title>Extensive microbial diversity within the chicken gut microbiome revealed by metagenomics and culture.</title>
        <authorList>
            <person name="Gilroy R."/>
            <person name="Ravi A."/>
            <person name="Getino M."/>
            <person name="Pursley I."/>
            <person name="Horton D.L."/>
            <person name="Alikhan N.F."/>
            <person name="Baker D."/>
            <person name="Gharbi K."/>
            <person name="Hall N."/>
            <person name="Watson M."/>
            <person name="Adriaenssens E.M."/>
            <person name="Foster-Nyarko E."/>
            <person name="Jarju S."/>
            <person name="Secka A."/>
            <person name="Antonio M."/>
            <person name="Oren A."/>
            <person name="Chaudhuri R.R."/>
            <person name="La Ragione R."/>
            <person name="Hildebrand F."/>
            <person name="Pallen M.J."/>
        </authorList>
    </citation>
    <scope>NUCLEOTIDE SEQUENCE</scope>
    <source>
        <strain evidence="16">9366</strain>
    </source>
</reference>
<gene>
    <name evidence="16" type="ORF">IAB07_02925</name>
</gene>
<feature type="binding site" evidence="14">
    <location>
        <position position="137"/>
    </location>
    <ligand>
        <name>FMN</name>
        <dbReference type="ChEBI" id="CHEBI:58210"/>
    </ligand>
</feature>
<evidence type="ECO:0000256" key="14">
    <source>
        <dbReference type="PIRSR" id="PIRSR006621-2"/>
    </source>
</evidence>
<evidence type="ECO:0000256" key="9">
    <source>
        <dbReference type="ARBA" id="ARBA00023002"/>
    </source>
</evidence>
<keyword evidence="3" id="KW-0820">tRNA-binding</keyword>
<keyword evidence="5 12" id="KW-0288">FMN</keyword>
<evidence type="ECO:0000256" key="10">
    <source>
        <dbReference type="ARBA" id="ARBA00048205"/>
    </source>
</evidence>
<dbReference type="SUPFAM" id="SSF51395">
    <property type="entry name" value="FMN-linked oxidoreductases"/>
    <property type="match status" value="1"/>
</dbReference>
<name>A0A9D1SK87_9FIRM</name>
<dbReference type="PIRSF" id="PIRSF006621">
    <property type="entry name" value="Dus"/>
    <property type="match status" value="1"/>
</dbReference>
<reference evidence="16" key="1">
    <citation type="submission" date="2020-10" db="EMBL/GenBank/DDBJ databases">
        <authorList>
            <person name="Gilroy R."/>
        </authorList>
    </citation>
    <scope>NUCLEOTIDE SEQUENCE</scope>
    <source>
        <strain evidence="16">9366</strain>
    </source>
</reference>
<dbReference type="Gene3D" id="3.20.20.70">
    <property type="entry name" value="Aldolase class I"/>
    <property type="match status" value="1"/>
</dbReference>
<evidence type="ECO:0000313" key="17">
    <source>
        <dbReference type="Proteomes" id="UP000824145"/>
    </source>
</evidence>
<comment type="catalytic activity">
    <reaction evidence="11">
        <text>a 5,6-dihydrouridine in tRNA + NAD(+) = a uridine in tRNA + NADH + H(+)</text>
        <dbReference type="Rhea" id="RHEA:54452"/>
        <dbReference type="Rhea" id="RHEA-COMP:13339"/>
        <dbReference type="Rhea" id="RHEA-COMP:13887"/>
        <dbReference type="ChEBI" id="CHEBI:15378"/>
        <dbReference type="ChEBI" id="CHEBI:57540"/>
        <dbReference type="ChEBI" id="CHEBI:57945"/>
        <dbReference type="ChEBI" id="CHEBI:65315"/>
        <dbReference type="ChEBI" id="CHEBI:74443"/>
    </reaction>
</comment>
<evidence type="ECO:0000259" key="15">
    <source>
        <dbReference type="Pfam" id="PF01207"/>
    </source>
</evidence>
<comment type="function">
    <text evidence="2 12">Catalyzes the synthesis of 5,6-dihydrouridine (D), a modified base found in the D-loop of most tRNAs, via the reduction of the C5-C6 double bond in target uridines.</text>
</comment>
<feature type="binding site" evidence="14">
    <location>
        <position position="166"/>
    </location>
    <ligand>
        <name>FMN</name>
        <dbReference type="ChEBI" id="CHEBI:58210"/>
    </ligand>
</feature>
<dbReference type="EC" id="1.3.1.-" evidence="12"/>
<dbReference type="InterPro" id="IPR013785">
    <property type="entry name" value="Aldolase_TIM"/>
</dbReference>
<sequence length="304" mass="32571">MKIKDVEISGATLAPMAGYTDAGFRAVCSLCGAAAVYTEMVSAKGLIYDSERTKDLLFKTPYEKVSCAQIFGSDPYFIKAACEHKLMDDFALIDINMGCPVPKIVKNGEGSALMLDIKKAQSVVRAAVESKRVITVKCRTGFYDSSSCADFVRAMQDAGASAVTVHGRTREMFYAGKADMEAVKRAVEAVEIPVIANGDIRDGGSAKRALDITGAAGVSVGRGALGNPGIFALLNGVNASMSALEAISKHMEILLEIYPEKKVVNDMKKHIVYYVKGKKGGKEIKLAAFKAQSVKELKEIASYI</sequence>
<evidence type="ECO:0000313" key="16">
    <source>
        <dbReference type="EMBL" id="HIU62707.1"/>
    </source>
</evidence>
<evidence type="ECO:0000256" key="8">
    <source>
        <dbReference type="ARBA" id="ARBA00022884"/>
    </source>
</evidence>
<feature type="binding site" evidence="14">
    <location>
        <begin position="15"/>
        <end position="17"/>
    </location>
    <ligand>
        <name>FMN</name>
        <dbReference type="ChEBI" id="CHEBI:58210"/>
    </ligand>
</feature>
<keyword evidence="9 12" id="KW-0560">Oxidoreductase</keyword>
<dbReference type="AlphaFoldDB" id="A0A9D1SK87"/>
<dbReference type="InterPro" id="IPR035587">
    <property type="entry name" value="DUS-like_FMN-bd"/>
</dbReference>